<feature type="transmembrane region" description="Helical" evidence="7">
    <location>
        <begin position="96"/>
        <end position="123"/>
    </location>
</feature>
<dbReference type="PANTHER" id="PTHR43266">
    <property type="entry name" value="MACROLIDE-EFFLUX PROTEIN"/>
    <property type="match status" value="1"/>
</dbReference>
<dbReference type="PROSITE" id="PS50850">
    <property type="entry name" value="MFS"/>
    <property type="match status" value="1"/>
</dbReference>
<feature type="transmembrane region" description="Helical" evidence="7">
    <location>
        <begin position="305"/>
        <end position="327"/>
    </location>
</feature>
<feature type="domain" description="Major facilitator superfamily (MFS) profile" evidence="8">
    <location>
        <begin position="6"/>
        <end position="394"/>
    </location>
</feature>
<name>A0ABU9VE63_9BACI</name>
<feature type="transmembrane region" description="Helical" evidence="7">
    <location>
        <begin position="135"/>
        <end position="156"/>
    </location>
</feature>
<dbReference type="Proteomes" id="UP001418796">
    <property type="component" value="Unassembled WGS sequence"/>
</dbReference>
<keyword evidence="10" id="KW-1185">Reference proteome</keyword>
<feature type="transmembrane region" description="Helical" evidence="7">
    <location>
        <begin position="371"/>
        <end position="390"/>
    </location>
</feature>
<dbReference type="InterPro" id="IPR011701">
    <property type="entry name" value="MFS"/>
</dbReference>
<evidence type="ECO:0000256" key="4">
    <source>
        <dbReference type="ARBA" id="ARBA00022692"/>
    </source>
</evidence>
<dbReference type="InterPro" id="IPR036259">
    <property type="entry name" value="MFS_trans_sf"/>
</dbReference>
<protein>
    <submittedName>
        <fullName evidence="9">MFS transporter</fullName>
    </submittedName>
</protein>
<evidence type="ECO:0000256" key="3">
    <source>
        <dbReference type="ARBA" id="ARBA00022475"/>
    </source>
</evidence>
<dbReference type="EMBL" id="JBCITK010000001">
    <property type="protein sequence ID" value="MEN0641925.1"/>
    <property type="molecule type" value="Genomic_DNA"/>
</dbReference>
<dbReference type="SUPFAM" id="SSF103473">
    <property type="entry name" value="MFS general substrate transporter"/>
    <property type="match status" value="1"/>
</dbReference>
<evidence type="ECO:0000256" key="7">
    <source>
        <dbReference type="SAM" id="Phobius"/>
    </source>
</evidence>
<keyword evidence="4 7" id="KW-0812">Transmembrane</keyword>
<evidence type="ECO:0000259" key="8">
    <source>
        <dbReference type="PROSITE" id="PS50850"/>
    </source>
</evidence>
<evidence type="ECO:0000313" key="9">
    <source>
        <dbReference type="EMBL" id="MEN0641925.1"/>
    </source>
</evidence>
<evidence type="ECO:0000313" key="10">
    <source>
        <dbReference type="Proteomes" id="UP001418796"/>
    </source>
</evidence>
<proteinExistence type="predicted"/>
<dbReference type="RefSeq" id="WP_343129095.1">
    <property type="nucleotide sequence ID" value="NZ_JBCITK010000001.1"/>
</dbReference>
<comment type="caution">
    <text evidence="9">The sequence shown here is derived from an EMBL/GenBank/DDBJ whole genome shotgun (WGS) entry which is preliminary data.</text>
</comment>
<evidence type="ECO:0000256" key="6">
    <source>
        <dbReference type="ARBA" id="ARBA00023136"/>
    </source>
</evidence>
<feature type="transmembrane region" description="Helical" evidence="7">
    <location>
        <begin position="39"/>
        <end position="60"/>
    </location>
</feature>
<dbReference type="PANTHER" id="PTHR43266:SF2">
    <property type="entry name" value="MAJOR FACILITATOR SUPERFAMILY (MFS) PROFILE DOMAIN-CONTAINING PROTEIN"/>
    <property type="match status" value="1"/>
</dbReference>
<reference evidence="9 10" key="1">
    <citation type="submission" date="2024-03" db="EMBL/GenBank/DDBJ databases">
        <title>Bacilli Hybrid Assemblies.</title>
        <authorList>
            <person name="Kovac J."/>
        </authorList>
    </citation>
    <scope>NUCLEOTIDE SEQUENCE [LARGE SCALE GENOMIC DNA]</scope>
    <source>
        <strain evidence="9 10">FSL R7-0666</strain>
    </source>
</reference>
<feature type="transmembrane region" description="Helical" evidence="7">
    <location>
        <begin position="205"/>
        <end position="231"/>
    </location>
</feature>
<dbReference type="Gene3D" id="1.20.1250.20">
    <property type="entry name" value="MFS general substrate transporter like domains"/>
    <property type="match status" value="1"/>
</dbReference>
<feature type="transmembrane region" description="Helical" evidence="7">
    <location>
        <begin position="339"/>
        <end position="365"/>
    </location>
</feature>
<gene>
    <name evidence="9" type="ORF">MKY91_01965</name>
</gene>
<accession>A0ABU9VE63</accession>
<feature type="transmembrane region" description="Helical" evidence="7">
    <location>
        <begin position="72"/>
        <end position="90"/>
    </location>
</feature>
<feature type="transmembrane region" description="Helical" evidence="7">
    <location>
        <begin position="251"/>
        <end position="273"/>
    </location>
</feature>
<dbReference type="InterPro" id="IPR020846">
    <property type="entry name" value="MFS_dom"/>
</dbReference>
<dbReference type="Pfam" id="PF07690">
    <property type="entry name" value="MFS_1"/>
    <property type="match status" value="1"/>
</dbReference>
<sequence length="399" mass="43306">MGKWKTLILLLGGIGISNIGGWVYLIALNLTVLNETGSVLAVGLLYILGPIATIFSNAWAGSVIDRVNTRHLMIWLDVGRALCIFCIPLMPSLPLIYLIALVVCMGTAIFEPTSMVFMTKLIPEGDRQKFNALRGFINSCGTLLGPMIAGVLFWIGTTDTAIIVNGVALLLSAGVIMLLPNVDAVKEEKVERLTWKLIKRDFHTVLSFSLSSVYIIKVYLLFAGTIVVMTAVDSIEAGFAKEVIYLSDSTYGFLLAIFGTGIIVGTLINTVFVRKLKLHFLIGFGSVLVAIGYLLYYSSQGFLDAAVAVWIMGFASIFASTGFLTFYQNQIPVAMMGRFGSIFGLVEALIIIILTITVGVIAEWIGIRLAGWVGSLGILVLGGWLSMVVMKKTGRKYFV</sequence>
<organism evidence="9 10">
    <name type="scientific">Alkalicoccobacillus gibsonii</name>
    <dbReference type="NCBI Taxonomy" id="79881"/>
    <lineage>
        <taxon>Bacteria</taxon>
        <taxon>Bacillati</taxon>
        <taxon>Bacillota</taxon>
        <taxon>Bacilli</taxon>
        <taxon>Bacillales</taxon>
        <taxon>Bacillaceae</taxon>
        <taxon>Alkalicoccobacillus</taxon>
    </lineage>
</organism>
<evidence type="ECO:0000256" key="2">
    <source>
        <dbReference type="ARBA" id="ARBA00022448"/>
    </source>
</evidence>
<feature type="transmembrane region" description="Helical" evidence="7">
    <location>
        <begin position="280"/>
        <end position="299"/>
    </location>
</feature>
<feature type="transmembrane region" description="Helical" evidence="7">
    <location>
        <begin position="162"/>
        <end position="184"/>
    </location>
</feature>
<evidence type="ECO:0000256" key="1">
    <source>
        <dbReference type="ARBA" id="ARBA00004651"/>
    </source>
</evidence>
<feature type="transmembrane region" description="Helical" evidence="7">
    <location>
        <begin position="7"/>
        <end position="27"/>
    </location>
</feature>
<dbReference type="CDD" id="cd06173">
    <property type="entry name" value="MFS_MefA_like"/>
    <property type="match status" value="1"/>
</dbReference>
<keyword evidence="3" id="KW-1003">Cell membrane</keyword>
<keyword evidence="6 7" id="KW-0472">Membrane</keyword>
<comment type="subcellular location">
    <subcellularLocation>
        <location evidence="1">Cell membrane</location>
        <topology evidence="1">Multi-pass membrane protein</topology>
    </subcellularLocation>
</comment>
<evidence type="ECO:0000256" key="5">
    <source>
        <dbReference type="ARBA" id="ARBA00022989"/>
    </source>
</evidence>
<keyword evidence="5 7" id="KW-1133">Transmembrane helix</keyword>
<keyword evidence="2" id="KW-0813">Transport</keyword>